<evidence type="ECO:0000256" key="2">
    <source>
        <dbReference type="ARBA" id="ARBA00022737"/>
    </source>
</evidence>
<dbReference type="EMBL" id="JABFAD010000010">
    <property type="protein sequence ID" value="MBA0811526.1"/>
    <property type="molecule type" value="Genomic_DNA"/>
</dbReference>
<evidence type="ECO:0000256" key="1">
    <source>
        <dbReference type="ARBA" id="ARBA00022614"/>
    </source>
</evidence>
<dbReference type="InterPro" id="IPR001611">
    <property type="entry name" value="Leu-rich_rpt"/>
</dbReference>
<dbReference type="SUPFAM" id="SSF52058">
    <property type="entry name" value="L domain-like"/>
    <property type="match status" value="1"/>
</dbReference>
<dbReference type="PROSITE" id="PS51450">
    <property type="entry name" value="LRR"/>
    <property type="match status" value="1"/>
</dbReference>
<protein>
    <submittedName>
        <fullName evidence="3">Uncharacterized protein</fullName>
    </submittedName>
</protein>
<evidence type="ECO:0000313" key="3">
    <source>
        <dbReference type="EMBL" id="MBA0811526.1"/>
    </source>
</evidence>
<gene>
    <name evidence="3" type="ORF">Gohar_003416</name>
</gene>
<dbReference type="SMART" id="SM00369">
    <property type="entry name" value="LRR_TYP"/>
    <property type="match status" value="2"/>
</dbReference>
<dbReference type="Proteomes" id="UP000593560">
    <property type="component" value="Unassembled WGS sequence"/>
</dbReference>
<dbReference type="PANTHER" id="PTHR47186">
    <property type="entry name" value="LEUCINE-RICH REPEAT-CONTAINING PROTEIN 57"/>
    <property type="match status" value="1"/>
</dbReference>
<organism evidence="3 4">
    <name type="scientific">Gossypium harknessii</name>
    <dbReference type="NCBI Taxonomy" id="34285"/>
    <lineage>
        <taxon>Eukaryota</taxon>
        <taxon>Viridiplantae</taxon>
        <taxon>Streptophyta</taxon>
        <taxon>Embryophyta</taxon>
        <taxon>Tracheophyta</taxon>
        <taxon>Spermatophyta</taxon>
        <taxon>Magnoliopsida</taxon>
        <taxon>eudicotyledons</taxon>
        <taxon>Gunneridae</taxon>
        <taxon>Pentapetalae</taxon>
        <taxon>rosids</taxon>
        <taxon>malvids</taxon>
        <taxon>Malvales</taxon>
        <taxon>Malvaceae</taxon>
        <taxon>Malvoideae</taxon>
        <taxon>Gossypium</taxon>
    </lineage>
</organism>
<dbReference type="OrthoDB" id="664960at2759"/>
<proteinExistence type="predicted"/>
<evidence type="ECO:0000313" key="4">
    <source>
        <dbReference type="Proteomes" id="UP000593560"/>
    </source>
</evidence>
<comment type="caution">
    <text evidence="3">The sequence shown here is derived from an EMBL/GenBank/DDBJ whole genome shotgun (WGS) entry which is preliminary data.</text>
</comment>
<keyword evidence="4" id="KW-1185">Reference proteome</keyword>
<keyword evidence="2" id="KW-0677">Repeat</keyword>
<name>A0A7J9HNX8_9ROSI</name>
<reference evidence="3 4" key="1">
    <citation type="journal article" date="2019" name="Genome Biol. Evol.">
        <title>Insights into the evolution of the New World diploid cottons (Gossypium, subgenus Houzingenia) based on genome sequencing.</title>
        <authorList>
            <person name="Grover C.E."/>
            <person name="Arick M.A. 2nd"/>
            <person name="Thrash A."/>
            <person name="Conover J.L."/>
            <person name="Sanders W.S."/>
            <person name="Peterson D.G."/>
            <person name="Frelichowski J.E."/>
            <person name="Scheffler J.A."/>
            <person name="Scheffler B.E."/>
            <person name="Wendel J.F."/>
        </authorList>
    </citation>
    <scope>NUCLEOTIDE SEQUENCE [LARGE SCALE GENOMIC DNA]</scope>
    <source>
        <strain evidence="3">0</strain>
        <tissue evidence="3">Leaf</tissue>
    </source>
</reference>
<dbReference type="PANTHER" id="PTHR47186:SF40">
    <property type="entry name" value="NB-ARC DOMAIN-CONTAINING PROTEIN"/>
    <property type="match status" value="1"/>
</dbReference>
<keyword evidence="1" id="KW-0433">Leucine-rich repeat</keyword>
<dbReference type="Pfam" id="PF13855">
    <property type="entry name" value="LRR_8"/>
    <property type="match status" value="1"/>
</dbReference>
<sequence>MSVMKNEIQLLEATPKYPNLRTLFLSNNHLKVISDGFFQFIPHLTVLDLSENYYLRALPKGISQLVSLECIDLSWTGLSELPMELKSRLVLQNKDYPNEDNVLNEGNEKLIEELKGLKRLNILSTSIKSMFCLN</sequence>
<dbReference type="InterPro" id="IPR032675">
    <property type="entry name" value="LRR_dom_sf"/>
</dbReference>
<dbReference type="Gene3D" id="3.80.10.10">
    <property type="entry name" value="Ribonuclease Inhibitor"/>
    <property type="match status" value="1"/>
</dbReference>
<accession>A0A7J9HNX8</accession>
<dbReference type="InterPro" id="IPR003591">
    <property type="entry name" value="Leu-rich_rpt_typical-subtyp"/>
</dbReference>
<dbReference type="AlphaFoldDB" id="A0A7J9HNX8"/>